<gene>
    <name evidence="2" type="ORF">ACFPET_08950</name>
</gene>
<name>A0ABV8TX31_9ACTN</name>
<keyword evidence="1" id="KW-0812">Transmembrane</keyword>
<dbReference type="EMBL" id="JBHSDK010000013">
    <property type="protein sequence ID" value="MFC4335323.1"/>
    <property type="molecule type" value="Genomic_DNA"/>
</dbReference>
<comment type="caution">
    <text evidence="2">The sequence shown here is derived from an EMBL/GenBank/DDBJ whole genome shotgun (WGS) entry which is preliminary data.</text>
</comment>
<reference evidence="3" key="1">
    <citation type="journal article" date="2019" name="Int. J. Syst. Evol. Microbiol.">
        <title>The Global Catalogue of Microorganisms (GCM) 10K type strain sequencing project: providing services to taxonomists for standard genome sequencing and annotation.</title>
        <authorList>
            <consortium name="The Broad Institute Genomics Platform"/>
            <consortium name="The Broad Institute Genome Sequencing Center for Infectious Disease"/>
            <person name="Wu L."/>
            <person name="Ma J."/>
        </authorList>
    </citation>
    <scope>NUCLEOTIDE SEQUENCE [LARGE SCALE GENOMIC DNA]</scope>
    <source>
        <strain evidence="3">IBRC-M 10908</strain>
    </source>
</reference>
<protein>
    <submittedName>
        <fullName evidence="2">Glycosyltransferase</fullName>
    </submittedName>
</protein>
<proteinExistence type="predicted"/>
<dbReference type="SUPFAM" id="SSF53756">
    <property type="entry name" value="UDP-Glycosyltransferase/glycogen phosphorylase"/>
    <property type="match status" value="1"/>
</dbReference>
<feature type="transmembrane region" description="Helical" evidence="1">
    <location>
        <begin position="7"/>
        <end position="27"/>
    </location>
</feature>
<dbReference type="RefSeq" id="WP_380619982.1">
    <property type="nucleotide sequence ID" value="NZ_JBHSDK010000013.1"/>
</dbReference>
<keyword evidence="1" id="KW-0472">Membrane</keyword>
<evidence type="ECO:0000313" key="2">
    <source>
        <dbReference type="EMBL" id="MFC4335323.1"/>
    </source>
</evidence>
<evidence type="ECO:0000256" key="1">
    <source>
        <dbReference type="SAM" id="Phobius"/>
    </source>
</evidence>
<dbReference type="Gene3D" id="3.40.50.2000">
    <property type="entry name" value="Glycogen Phosphorylase B"/>
    <property type="match status" value="1"/>
</dbReference>
<feature type="transmembrane region" description="Helical" evidence="1">
    <location>
        <begin position="33"/>
        <end position="52"/>
    </location>
</feature>
<sequence length="501" mass="56157">MRLSRKLLLAETALIAIAVIIAFMAVWSPVNAVVGAAVVLAAGTAGCLFRAGRLKTRHRLEKLWHVASRRHIREAGKRKTLNGKYLEKIAVAETWVEHGFHSLAEKRLKAIEESEWSFEETRRSAASVIASIPDPRDHAEPEERFDVVVVSNFNLPGGTTESNRQELSLLAENGAKVAVVHHPLVQHCDRPLNPKIEQVIDQYGIRRLGPDDSVKADILLMRFPPFATTLRDDLPRIDAENRALVVNQTPMTYYSSVGGRKKQWDVQNVVENLDAWAGPQTWFPVGPQVAEALAEHHADEFDLGRVSADHWYPSFDIAAVERRSGYRDAFDPDDVVIGRHSRDHSSKWPELAKHIHECYPSGEGHTVRVLGGGSTPERILGRIPVSWQVLPFTSDPVESFLAGLDVYVYFLHSQYVEAFGRAPVEAMNSGVPVILPPKFRTLFGEAALYCSPSEVRSTVDALSSDEGLYRRQQDAGYRLVDDLFSHDVQWKRFEKLGLKTR</sequence>
<organism evidence="2 3">
    <name type="scientific">Salininema proteolyticum</name>
    <dbReference type="NCBI Taxonomy" id="1607685"/>
    <lineage>
        <taxon>Bacteria</taxon>
        <taxon>Bacillati</taxon>
        <taxon>Actinomycetota</taxon>
        <taxon>Actinomycetes</taxon>
        <taxon>Glycomycetales</taxon>
        <taxon>Glycomycetaceae</taxon>
        <taxon>Salininema</taxon>
    </lineage>
</organism>
<keyword evidence="3" id="KW-1185">Reference proteome</keyword>
<keyword evidence="1" id="KW-1133">Transmembrane helix</keyword>
<dbReference type="Proteomes" id="UP001595823">
    <property type="component" value="Unassembled WGS sequence"/>
</dbReference>
<evidence type="ECO:0000313" key="3">
    <source>
        <dbReference type="Proteomes" id="UP001595823"/>
    </source>
</evidence>
<accession>A0ABV8TX31</accession>